<proteinExistence type="predicted"/>
<dbReference type="EMBL" id="SRLO01000055">
    <property type="protein sequence ID" value="TNN80294.1"/>
    <property type="molecule type" value="Genomic_DNA"/>
</dbReference>
<dbReference type="AlphaFoldDB" id="A0A4Z2IRY3"/>
<keyword evidence="2" id="KW-0813">Transport</keyword>
<keyword evidence="1" id="KW-0812">Transmembrane</keyword>
<evidence type="ECO:0000313" key="2">
    <source>
        <dbReference type="EMBL" id="TNN80294.1"/>
    </source>
</evidence>
<evidence type="ECO:0000256" key="1">
    <source>
        <dbReference type="SAM" id="Phobius"/>
    </source>
</evidence>
<dbReference type="Proteomes" id="UP000314294">
    <property type="component" value="Unassembled WGS sequence"/>
</dbReference>
<comment type="caution">
    <text evidence="2">The sequence shown here is derived from an EMBL/GenBank/DDBJ whole genome shotgun (WGS) entry which is preliminary data.</text>
</comment>
<keyword evidence="1" id="KW-1133">Transmembrane helix</keyword>
<gene>
    <name evidence="2" type="primary">SLC2A4_1</name>
    <name evidence="2" type="ORF">EYF80_009318</name>
</gene>
<reference evidence="2 3" key="1">
    <citation type="submission" date="2019-03" db="EMBL/GenBank/DDBJ databases">
        <title>First draft genome of Liparis tanakae, snailfish: a comprehensive survey of snailfish specific genes.</title>
        <authorList>
            <person name="Kim W."/>
            <person name="Song I."/>
            <person name="Jeong J.-H."/>
            <person name="Kim D."/>
            <person name="Kim S."/>
            <person name="Ryu S."/>
            <person name="Song J.Y."/>
            <person name="Lee S.K."/>
        </authorList>
    </citation>
    <scope>NUCLEOTIDE SEQUENCE [LARGE SCALE GENOMIC DNA]</scope>
    <source>
        <tissue evidence="2">Muscle</tissue>
    </source>
</reference>
<sequence>MGAVTPSPSCRILPVIRRVVSDAHTGIVPSDENRAGEPRRLYKISAVTSEHVLGGASDGSGCDEESFTSTFIIQQGYATGGIADVMFSVRCIIVIIVKLHDSREGRGLSPWFESVETVNFPAIFRTSRALVFGLIPSPGGSRGSGPYASGPYGLQGAWRACRKDGSGKDGHYNQRPNHSLSQQCPALKRMKTYSRMFVAIFSFVAFFEMGLDPTPWFIVAKLFSCSPALCLRLDR</sequence>
<accession>A0A4Z2IRY3</accession>
<feature type="transmembrane region" description="Helical" evidence="1">
    <location>
        <begin position="192"/>
        <end position="210"/>
    </location>
</feature>
<name>A0A4Z2IRY3_9TELE</name>
<protein>
    <submittedName>
        <fullName evidence="2">Solute carrier family 2, facilitated glucose transporter member 4</fullName>
    </submittedName>
</protein>
<organism evidence="2 3">
    <name type="scientific">Liparis tanakae</name>
    <name type="common">Tanaka's snailfish</name>
    <dbReference type="NCBI Taxonomy" id="230148"/>
    <lineage>
        <taxon>Eukaryota</taxon>
        <taxon>Metazoa</taxon>
        <taxon>Chordata</taxon>
        <taxon>Craniata</taxon>
        <taxon>Vertebrata</taxon>
        <taxon>Euteleostomi</taxon>
        <taxon>Actinopterygii</taxon>
        <taxon>Neopterygii</taxon>
        <taxon>Teleostei</taxon>
        <taxon>Neoteleostei</taxon>
        <taxon>Acanthomorphata</taxon>
        <taxon>Eupercaria</taxon>
        <taxon>Perciformes</taxon>
        <taxon>Cottioidei</taxon>
        <taxon>Cottales</taxon>
        <taxon>Liparidae</taxon>
        <taxon>Liparis</taxon>
    </lineage>
</organism>
<keyword evidence="3" id="KW-1185">Reference proteome</keyword>
<keyword evidence="1" id="KW-0472">Membrane</keyword>
<keyword evidence="2" id="KW-0762">Sugar transport</keyword>
<evidence type="ECO:0000313" key="3">
    <source>
        <dbReference type="Proteomes" id="UP000314294"/>
    </source>
</evidence>